<sequence length="321" mass="34871">MVTLKQVEEGQVGCYLVALLAGLLLGAFLPTSGLLLEAWIEPVLAVLLYAMFAQIPFLQLRAAFSHWRFMSALCVANFIIVPLLVWVLTRFLPNEPPLVIGVTLVLLAPCIDYVVVFTHLGRGNAKLVLAATPLLLLLQIILIPVYLWLIVGEAAASLFKAGPLLRAFLILIAVPLACAVLTEWLSARHRLARQWHAATAWLPVPVMALVLFIIVASQVPKISGHLWLIASAVPAYIAFMLIMPLVAKYVALGFQLETGAGRALVFSASTRNSLVVLPLAFALPDPMRTLVAAVIVTQTLVELLGELIYVKLVPKLVTDPD</sequence>
<gene>
    <name evidence="9" type="ORF">GCM10022278_12930</name>
</gene>
<dbReference type="EMBL" id="BAABBO010000007">
    <property type="protein sequence ID" value="GAA3955775.1"/>
    <property type="molecule type" value="Genomic_DNA"/>
</dbReference>
<dbReference type="PANTHER" id="PTHR43057">
    <property type="entry name" value="ARSENITE EFFLUX TRANSPORTER"/>
    <property type="match status" value="1"/>
</dbReference>
<evidence type="ECO:0000256" key="1">
    <source>
        <dbReference type="ARBA" id="ARBA00004651"/>
    </source>
</evidence>
<reference evidence="10" key="1">
    <citation type="journal article" date="2019" name="Int. J. Syst. Evol. Microbiol.">
        <title>The Global Catalogue of Microorganisms (GCM) 10K type strain sequencing project: providing services to taxonomists for standard genome sequencing and annotation.</title>
        <authorList>
            <consortium name="The Broad Institute Genomics Platform"/>
            <consortium name="The Broad Institute Genome Sequencing Center for Infectious Disease"/>
            <person name="Wu L."/>
            <person name="Ma J."/>
        </authorList>
    </citation>
    <scope>NUCLEOTIDE SEQUENCE [LARGE SCALE GENOMIC DNA]</scope>
    <source>
        <strain evidence="10">JCM 17555</strain>
    </source>
</reference>
<dbReference type="InterPro" id="IPR038770">
    <property type="entry name" value="Na+/solute_symporter_sf"/>
</dbReference>
<keyword evidence="7 8" id="KW-0472">Membrane</keyword>
<feature type="transmembrane region" description="Helical" evidence="8">
    <location>
        <begin position="163"/>
        <end position="185"/>
    </location>
</feature>
<keyword evidence="10" id="KW-1185">Reference proteome</keyword>
<accession>A0ABP7NWW2</accession>
<dbReference type="Proteomes" id="UP001501337">
    <property type="component" value="Unassembled WGS sequence"/>
</dbReference>
<dbReference type="InterPro" id="IPR004706">
    <property type="entry name" value="Arsenical-R_Acr3"/>
</dbReference>
<name>A0ABP7NWW2_9GAMM</name>
<keyword evidence="3" id="KW-0813">Transport</keyword>
<keyword evidence="6 8" id="KW-1133">Transmembrane helix</keyword>
<comment type="similarity">
    <text evidence="2">Belongs to the arsenical resistance-3 (ACR3) (TC 2.A.59) family.</text>
</comment>
<feature type="transmembrane region" description="Helical" evidence="8">
    <location>
        <begin position="197"/>
        <end position="219"/>
    </location>
</feature>
<evidence type="ECO:0000256" key="6">
    <source>
        <dbReference type="ARBA" id="ARBA00022989"/>
    </source>
</evidence>
<evidence type="ECO:0000256" key="3">
    <source>
        <dbReference type="ARBA" id="ARBA00022448"/>
    </source>
</evidence>
<proteinExistence type="inferred from homology"/>
<keyword evidence="5 8" id="KW-0812">Transmembrane</keyword>
<evidence type="ECO:0000256" key="5">
    <source>
        <dbReference type="ARBA" id="ARBA00022692"/>
    </source>
</evidence>
<feature type="transmembrane region" description="Helical" evidence="8">
    <location>
        <begin position="127"/>
        <end position="151"/>
    </location>
</feature>
<dbReference type="PANTHER" id="PTHR43057:SF1">
    <property type="entry name" value="ARSENICAL-RESISTANCE PROTEIN 3"/>
    <property type="match status" value="1"/>
</dbReference>
<feature type="transmembrane region" description="Helical" evidence="8">
    <location>
        <begin position="225"/>
        <end position="251"/>
    </location>
</feature>
<feature type="transmembrane region" description="Helical" evidence="8">
    <location>
        <begin position="12"/>
        <end position="32"/>
    </location>
</feature>
<dbReference type="InterPro" id="IPR002657">
    <property type="entry name" value="BilAc:Na_symport/Acr3"/>
</dbReference>
<feature type="transmembrane region" description="Helical" evidence="8">
    <location>
        <begin position="98"/>
        <end position="120"/>
    </location>
</feature>
<evidence type="ECO:0000256" key="8">
    <source>
        <dbReference type="SAM" id="Phobius"/>
    </source>
</evidence>
<comment type="subcellular location">
    <subcellularLocation>
        <location evidence="1">Cell membrane</location>
        <topology evidence="1">Multi-pass membrane protein</topology>
    </subcellularLocation>
</comment>
<feature type="transmembrane region" description="Helical" evidence="8">
    <location>
        <begin position="70"/>
        <end position="92"/>
    </location>
</feature>
<evidence type="ECO:0000313" key="9">
    <source>
        <dbReference type="EMBL" id="GAA3955775.1"/>
    </source>
</evidence>
<organism evidence="9 10">
    <name type="scientific">Allohahella marinimesophila</name>
    <dbReference type="NCBI Taxonomy" id="1054972"/>
    <lineage>
        <taxon>Bacteria</taxon>
        <taxon>Pseudomonadati</taxon>
        <taxon>Pseudomonadota</taxon>
        <taxon>Gammaproteobacteria</taxon>
        <taxon>Oceanospirillales</taxon>
        <taxon>Hahellaceae</taxon>
        <taxon>Allohahella</taxon>
    </lineage>
</organism>
<feature type="transmembrane region" description="Helical" evidence="8">
    <location>
        <begin position="38"/>
        <end position="58"/>
    </location>
</feature>
<evidence type="ECO:0000256" key="7">
    <source>
        <dbReference type="ARBA" id="ARBA00023136"/>
    </source>
</evidence>
<dbReference type="Pfam" id="PF01758">
    <property type="entry name" value="SBF"/>
    <property type="match status" value="1"/>
</dbReference>
<comment type="caution">
    <text evidence="9">The sequence shown here is derived from an EMBL/GenBank/DDBJ whole genome shotgun (WGS) entry which is preliminary data.</text>
</comment>
<protein>
    <submittedName>
        <fullName evidence="9">Arsenic resistance protein</fullName>
    </submittedName>
</protein>
<evidence type="ECO:0000256" key="2">
    <source>
        <dbReference type="ARBA" id="ARBA00010110"/>
    </source>
</evidence>
<evidence type="ECO:0000313" key="10">
    <source>
        <dbReference type="Proteomes" id="UP001501337"/>
    </source>
</evidence>
<dbReference type="RefSeq" id="WP_344804492.1">
    <property type="nucleotide sequence ID" value="NZ_BAABBO010000007.1"/>
</dbReference>
<evidence type="ECO:0000256" key="4">
    <source>
        <dbReference type="ARBA" id="ARBA00022475"/>
    </source>
</evidence>
<keyword evidence="4" id="KW-1003">Cell membrane</keyword>
<dbReference type="Gene3D" id="1.20.1530.20">
    <property type="match status" value="1"/>
</dbReference>